<dbReference type="Proteomes" id="UP001176961">
    <property type="component" value="Unassembled WGS sequence"/>
</dbReference>
<dbReference type="AlphaFoldDB" id="A0AA36GT95"/>
<reference evidence="3" key="1">
    <citation type="submission" date="2023-07" db="EMBL/GenBank/DDBJ databases">
        <authorList>
            <consortium name="CYATHOMIX"/>
        </authorList>
    </citation>
    <scope>NUCLEOTIDE SEQUENCE</scope>
    <source>
        <strain evidence="3">N/A</strain>
    </source>
</reference>
<protein>
    <recommendedName>
        <fullName evidence="5">RNA polymerase I-specific transcription initiation factor RRN3</fullName>
    </recommendedName>
</protein>
<dbReference type="GO" id="GO:0001181">
    <property type="term" value="F:RNA polymerase I general transcription initiation factor activity"/>
    <property type="evidence" value="ECO:0007669"/>
    <property type="project" value="InterPro"/>
</dbReference>
<comment type="caution">
    <text evidence="3">The sequence shown here is derived from an EMBL/GenBank/DDBJ whole genome shotgun (WGS) entry which is preliminary data.</text>
</comment>
<dbReference type="GO" id="GO:0005634">
    <property type="term" value="C:nucleus"/>
    <property type="evidence" value="ECO:0007669"/>
    <property type="project" value="TreeGrafter"/>
</dbReference>
<dbReference type="GO" id="GO:0001042">
    <property type="term" value="F:RNA polymerase I core binding"/>
    <property type="evidence" value="ECO:0007669"/>
    <property type="project" value="TreeGrafter"/>
</dbReference>
<accession>A0AA36GT95</accession>
<proteinExistence type="inferred from homology"/>
<keyword evidence="2" id="KW-0175">Coiled coil</keyword>
<evidence type="ECO:0000313" key="4">
    <source>
        <dbReference type="Proteomes" id="UP001176961"/>
    </source>
</evidence>
<feature type="coiled-coil region" evidence="2">
    <location>
        <begin position="60"/>
        <end position="101"/>
    </location>
</feature>
<dbReference type="GO" id="GO:0006361">
    <property type="term" value="P:transcription initiation at RNA polymerase I promoter"/>
    <property type="evidence" value="ECO:0007669"/>
    <property type="project" value="InterPro"/>
</dbReference>
<gene>
    <name evidence="3" type="ORF">CYNAS_LOCUS9748</name>
</gene>
<dbReference type="PANTHER" id="PTHR12790:SF0">
    <property type="entry name" value="RNA POLYMERASE I-SPECIFIC TRANSCRIPTION INITIATION FACTOR RRN3-RELATED"/>
    <property type="match status" value="1"/>
</dbReference>
<evidence type="ECO:0000313" key="3">
    <source>
        <dbReference type="EMBL" id="CAJ0597765.1"/>
    </source>
</evidence>
<name>A0AA36GT95_CYLNA</name>
<dbReference type="PANTHER" id="PTHR12790">
    <property type="entry name" value="TRANSCRIPTION INITIATION FACTOR IA RRN3"/>
    <property type="match status" value="1"/>
</dbReference>
<keyword evidence="4" id="KW-1185">Reference proteome</keyword>
<dbReference type="InterPro" id="IPR007991">
    <property type="entry name" value="RNA_pol_I_trans_ini_fac_RRN3"/>
</dbReference>
<comment type="similarity">
    <text evidence="1">Belongs to the RRN3 family.</text>
</comment>
<sequence length="760" mass="86944">MVKEIKETPVYPLSPAERQRKRRLNFDESPETSTNFYTATNALIQDQQIPLYARTILAYLIDSRKQMEEMMKNNRELMESVKKLSEEVISLRAENNRLKESVTRSAPERSKDTVTKDGQMEDIEKRRLTLNHYQTSLKTAKQKDEMASKIDIVKDEALRKETTVGKSIDAKPKQATTGREIISLYLQGDAIASITYRKICNALEVLPNWEPEAKVQFLEQFLNISDLLDNRCAALVSNLARLNWQAVPAQILDKFQRLLCDIAVRQVCHMEVIYSSAVNNLIPLVRENEESGKFELALPVEEQEKLYVAAHRIIEQILNCLPMSSKVLLRLLRNGAPHISHDSHRFIGYIRNLMQCLEYAEKLRADIWEIIIDQMIVCDNMLSKAECRAEKKFIADATIFQMDEEQRNGSENENEENERLAKLDGAMRDVLCYIASKHGVETELDDLKWLHAKDGSSERELFNILSSLLEDRMLLSVHVRYTSFLWLYLCSIKEAYATRILDLLWSVLVRPHVAQVDIAKAQGAAAYLAAFLARAEYLDIKIAIFWMSRIVQWCLQYLDNCGVGSKRVIPGVVRHGTFYALCQAFFIIFSFRYKEVVRIGEMANVAHWGLARIVHSCLDPLKYVSGPVGQCFAAISRSLQLVYCNNVLPMDSGVTLPFEPMFPFDTYKLKSSMIVVLPLLRKFSPLAEDKSEVISALRSSVIKPQEETMDFLDDEDEIMSSVPAQTPVTAQCNNQLSMFTIYSTSPGLRHFEAPLNMRFI</sequence>
<evidence type="ECO:0000256" key="1">
    <source>
        <dbReference type="ARBA" id="ARBA00010098"/>
    </source>
</evidence>
<dbReference type="EMBL" id="CATQJL010000223">
    <property type="protein sequence ID" value="CAJ0597765.1"/>
    <property type="molecule type" value="Genomic_DNA"/>
</dbReference>
<dbReference type="Pfam" id="PF05327">
    <property type="entry name" value="RRN3"/>
    <property type="match status" value="1"/>
</dbReference>
<evidence type="ECO:0000256" key="2">
    <source>
        <dbReference type="SAM" id="Coils"/>
    </source>
</evidence>
<evidence type="ECO:0008006" key="5">
    <source>
        <dbReference type="Google" id="ProtNLM"/>
    </source>
</evidence>
<organism evidence="3 4">
    <name type="scientific">Cylicocyclus nassatus</name>
    <name type="common">Nematode worm</name>
    <dbReference type="NCBI Taxonomy" id="53992"/>
    <lineage>
        <taxon>Eukaryota</taxon>
        <taxon>Metazoa</taxon>
        <taxon>Ecdysozoa</taxon>
        <taxon>Nematoda</taxon>
        <taxon>Chromadorea</taxon>
        <taxon>Rhabditida</taxon>
        <taxon>Rhabditina</taxon>
        <taxon>Rhabditomorpha</taxon>
        <taxon>Strongyloidea</taxon>
        <taxon>Strongylidae</taxon>
        <taxon>Cylicocyclus</taxon>
    </lineage>
</organism>